<evidence type="ECO:0000313" key="2">
    <source>
        <dbReference type="EMBL" id="KAJ8794627.1"/>
    </source>
</evidence>
<reference evidence="2 3" key="1">
    <citation type="submission" date="2022-11" db="EMBL/GenBank/DDBJ databases">
        <title>Whole genome sequence of Eschrichtius robustus ER-17-0199.</title>
        <authorList>
            <person name="Bruniche-Olsen A."/>
            <person name="Black A.N."/>
            <person name="Fields C.J."/>
            <person name="Walden K."/>
            <person name="Dewoody J.A."/>
        </authorList>
    </citation>
    <scope>NUCLEOTIDE SEQUENCE [LARGE SCALE GENOMIC DNA]</scope>
    <source>
        <strain evidence="2">ER-17-0199</strain>
        <tissue evidence="2">Blubber</tissue>
    </source>
</reference>
<accession>A0AB34HP26</accession>
<organism evidence="2 3">
    <name type="scientific">Eschrichtius robustus</name>
    <name type="common">California gray whale</name>
    <name type="synonym">Eschrichtius gibbosus</name>
    <dbReference type="NCBI Taxonomy" id="9764"/>
    <lineage>
        <taxon>Eukaryota</taxon>
        <taxon>Metazoa</taxon>
        <taxon>Chordata</taxon>
        <taxon>Craniata</taxon>
        <taxon>Vertebrata</taxon>
        <taxon>Euteleostomi</taxon>
        <taxon>Mammalia</taxon>
        <taxon>Eutheria</taxon>
        <taxon>Laurasiatheria</taxon>
        <taxon>Artiodactyla</taxon>
        <taxon>Whippomorpha</taxon>
        <taxon>Cetacea</taxon>
        <taxon>Mysticeti</taxon>
        <taxon>Eschrichtiidae</taxon>
        <taxon>Eschrichtius</taxon>
    </lineage>
</organism>
<feature type="compositionally biased region" description="Basic residues" evidence="1">
    <location>
        <begin position="164"/>
        <end position="184"/>
    </location>
</feature>
<feature type="compositionally biased region" description="Pro residues" evidence="1">
    <location>
        <begin position="88"/>
        <end position="97"/>
    </location>
</feature>
<evidence type="ECO:0008006" key="4">
    <source>
        <dbReference type="Google" id="ProtNLM"/>
    </source>
</evidence>
<comment type="caution">
    <text evidence="2">The sequence shown here is derived from an EMBL/GenBank/DDBJ whole genome shotgun (WGS) entry which is preliminary data.</text>
</comment>
<evidence type="ECO:0000313" key="3">
    <source>
        <dbReference type="Proteomes" id="UP001159641"/>
    </source>
</evidence>
<evidence type="ECO:0000256" key="1">
    <source>
        <dbReference type="SAM" id="MobiDB-lite"/>
    </source>
</evidence>
<keyword evidence="3" id="KW-1185">Reference proteome</keyword>
<protein>
    <recommendedName>
        <fullName evidence="4">Basic proline-rich protein-like</fullName>
    </recommendedName>
</protein>
<feature type="compositionally biased region" description="Pro residues" evidence="1">
    <location>
        <begin position="132"/>
        <end position="143"/>
    </location>
</feature>
<feature type="compositionally biased region" description="Low complexity" evidence="1">
    <location>
        <begin position="185"/>
        <end position="196"/>
    </location>
</feature>
<proteinExistence type="predicted"/>
<sequence length="326" mass="32898">MAGAPARSSARGAAIGDARRGARRPRFHHCLSAASHPALGVRGCGRPRFLPPGGGPDPAPAPRVAPGGPSYLLPSASPARRTPRRPQPDTPRGPPVSPAASPRHGPGPRLTMAAARHSTLDFMLGAKGEGARPPPAPSLPPPGGLGLAGPGGARAAGRTMRTAARPRPRRWRLPGCRLHRRSRGGRAPAPAALRPGGSAGPGGAAPAPSSTPSGPPSGARVAHPRPTRARPPPPGVPSRPGRRRKSPGGRGPPLGLSPFPEAGKFPRGWGLPSCEPGLGQDRAALAEFSADCVGDRSPGKGRGTGKGNDDYIIIGGVGGEVPAREL</sequence>
<name>A0AB34HP26_ESCRO</name>
<dbReference type="Proteomes" id="UP001159641">
    <property type="component" value="Unassembled WGS sequence"/>
</dbReference>
<feature type="compositionally biased region" description="Pro residues" evidence="1">
    <location>
        <begin position="49"/>
        <end position="63"/>
    </location>
</feature>
<dbReference type="AlphaFoldDB" id="A0AB34HP26"/>
<gene>
    <name evidence="2" type="ORF">J1605_003098</name>
</gene>
<dbReference type="EMBL" id="JAIQCJ010000779">
    <property type="protein sequence ID" value="KAJ8794627.1"/>
    <property type="molecule type" value="Genomic_DNA"/>
</dbReference>
<feature type="compositionally biased region" description="Gly residues" evidence="1">
    <location>
        <begin position="144"/>
        <end position="154"/>
    </location>
</feature>
<feature type="compositionally biased region" description="Low complexity" evidence="1">
    <location>
        <begin position="204"/>
        <end position="220"/>
    </location>
</feature>
<feature type="region of interest" description="Disordered" evidence="1">
    <location>
        <begin position="1"/>
        <end position="278"/>
    </location>
</feature>
<feature type="compositionally biased region" description="Low complexity" evidence="1">
    <location>
        <begin position="1"/>
        <end position="16"/>
    </location>
</feature>
<feature type="compositionally biased region" description="Low complexity" evidence="1">
    <location>
        <begin position="64"/>
        <end position="80"/>
    </location>
</feature>